<protein>
    <submittedName>
        <fullName evidence="1">Uncharacterized protein</fullName>
    </submittedName>
</protein>
<organism evidence="1">
    <name type="scientific">Lygus hesperus</name>
    <name type="common">Western plant bug</name>
    <dbReference type="NCBI Taxonomy" id="30085"/>
    <lineage>
        <taxon>Eukaryota</taxon>
        <taxon>Metazoa</taxon>
        <taxon>Ecdysozoa</taxon>
        <taxon>Arthropoda</taxon>
        <taxon>Hexapoda</taxon>
        <taxon>Insecta</taxon>
        <taxon>Pterygota</taxon>
        <taxon>Neoptera</taxon>
        <taxon>Paraneoptera</taxon>
        <taxon>Hemiptera</taxon>
        <taxon>Heteroptera</taxon>
        <taxon>Panheteroptera</taxon>
        <taxon>Cimicomorpha</taxon>
        <taxon>Miridae</taxon>
        <taxon>Mirini</taxon>
        <taxon>Lygus</taxon>
    </lineage>
</organism>
<name>A0A146MGZ0_LYGHE</name>
<dbReference type="EMBL" id="GDHC01000699">
    <property type="protein sequence ID" value="JAQ17930.1"/>
    <property type="molecule type" value="Transcribed_RNA"/>
</dbReference>
<accession>A0A146MGZ0</accession>
<dbReference type="AlphaFoldDB" id="A0A146MGZ0"/>
<proteinExistence type="predicted"/>
<reference evidence="1" key="1">
    <citation type="journal article" date="2016" name="Gigascience">
        <title>De novo construction of an expanded transcriptome assembly for the western tarnished plant bug, Lygus hesperus.</title>
        <authorList>
            <person name="Tassone E.E."/>
            <person name="Geib S.M."/>
            <person name="Hall B."/>
            <person name="Fabrick J.A."/>
            <person name="Brent C.S."/>
            <person name="Hull J.J."/>
        </authorList>
    </citation>
    <scope>NUCLEOTIDE SEQUENCE</scope>
</reference>
<sequence>MIKLQSQLEQTLYHETGSRNRETSTGGHLPTVGEFVGPHTVHYWEVTQQLNVVYSLHRDRQTQASRREIAAVTAAAEDVVEKTTPLLGYSVMLDEVNIESDTLKLSELREGILTVTESPMLKLRVFNANVST</sequence>
<evidence type="ECO:0000313" key="1">
    <source>
        <dbReference type="EMBL" id="JAQ17930.1"/>
    </source>
</evidence>
<gene>
    <name evidence="1" type="ORF">g.36145</name>
</gene>